<accession>A0AAV7FDH9</accession>
<feature type="signal peptide" evidence="1">
    <location>
        <begin position="1"/>
        <end position="20"/>
    </location>
</feature>
<feature type="chain" id="PRO_5043316696" description="Bifunctional inhibitor/plant lipid transfer protein/seed storage helical domain-containing protein" evidence="1">
    <location>
        <begin position="21"/>
        <end position="119"/>
    </location>
</feature>
<gene>
    <name evidence="3" type="ORF">H6P81_003681</name>
</gene>
<evidence type="ECO:0000259" key="2">
    <source>
        <dbReference type="Pfam" id="PF14368"/>
    </source>
</evidence>
<dbReference type="Pfam" id="PF14368">
    <property type="entry name" value="LTP_2"/>
    <property type="match status" value="1"/>
</dbReference>
<name>A0AAV7FDH9_ARIFI</name>
<dbReference type="InterPro" id="IPR036312">
    <property type="entry name" value="Bifun_inhib/LTP/seed_sf"/>
</dbReference>
<dbReference type="Gene3D" id="1.10.110.10">
    <property type="entry name" value="Plant lipid-transfer and hydrophobic proteins"/>
    <property type="match status" value="1"/>
</dbReference>
<dbReference type="InterPro" id="IPR044741">
    <property type="entry name" value="NsLTP-like"/>
</dbReference>
<organism evidence="3 4">
    <name type="scientific">Aristolochia fimbriata</name>
    <name type="common">White veined hardy Dutchman's pipe vine</name>
    <dbReference type="NCBI Taxonomy" id="158543"/>
    <lineage>
        <taxon>Eukaryota</taxon>
        <taxon>Viridiplantae</taxon>
        <taxon>Streptophyta</taxon>
        <taxon>Embryophyta</taxon>
        <taxon>Tracheophyta</taxon>
        <taxon>Spermatophyta</taxon>
        <taxon>Magnoliopsida</taxon>
        <taxon>Magnoliidae</taxon>
        <taxon>Piperales</taxon>
        <taxon>Aristolochiaceae</taxon>
        <taxon>Aristolochia</taxon>
    </lineage>
</organism>
<sequence length="119" mass="12826">MASIPQYNCVFLTFIVLVAAGILPSGDQHYVVQADSCDDDFKALIMNCEKFVRIPGPRVPPSPDCCKVVERSNLPCVCSRITKEIGKLISPAKLAFVTKSCNRPIPSGTKCGSITIPLA</sequence>
<feature type="domain" description="Bifunctional inhibitor/plant lipid transfer protein/seed storage helical" evidence="2">
    <location>
        <begin position="33"/>
        <end position="111"/>
    </location>
</feature>
<evidence type="ECO:0000256" key="1">
    <source>
        <dbReference type="SAM" id="SignalP"/>
    </source>
</evidence>
<keyword evidence="1" id="KW-0732">Signal</keyword>
<dbReference type="EMBL" id="JAINDJ010000002">
    <property type="protein sequence ID" value="KAG9459173.1"/>
    <property type="molecule type" value="Genomic_DNA"/>
</dbReference>
<dbReference type="SUPFAM" id="SSF47699">
    <property type="entry name" value="Bifunctional inhibitor/lipid-transfer protein/seed storage 2S albumin"/>
    <property type="match status" value="1"/>
</dbReference>
<evidence type="ECO:0000313" key="3">
    <source>
        <dbReference type="EMBL" id="KAG9459173.1"/>
    </source>
</evidence>
<dbReference type="InterPro" id="IPR016140">
    <property type="entry name" value="Bifunc_inhib/LTP/seed_store"/>
</dbReference>
<dbReference type="Proteomes" id="UP000825729">
    <property type="component" value="Unassembled WGS sequence"/>
</dbReference>
<dbReference type="PANTHER" id="PTHR33286">
    <property type="entry name" value="BIFUNCTIONAL INHIBITOR/LIPID-TRANSFER PROTEIN/SEED STORAGE 2S ALBUMIN SUPERFAMILY PROTEIN"/>
    <property type="match status" value="1"/>
</dbReference>
<proteinExistence type="predicted"/>
<protein>
    <recommendedName>
        <fullName evidence="2">Bifunctional inhibitor/plant lipid transfer protein/seed storage helical domain-containing protein</fullName>
    </recommendedName>
</protein>
<dbReference type="CDD" id="cd04660">
    <property type="entry name" value="nsLTP_like"/>
    <property type="match status" value="1"/>
</dbReference>
<dbReference type="AlphaFoldDB" id="A0AAV7FDH9"/>
<dbReference type="PANTHER" id="PTHR33286:SF1">
    <property type="entry name" value="OS01G0800600 PROTEIN"/>
    <property type="match status" value="1"/>
</dbReference>
<reference evidence="3 4" key="1">
    <citation type="submission" date="2021-07" db="EMBL/GenBank/DDBJ databases">
        <title>The Aristolochia fimbriata genome: insights into angiosperm evolution, floral development and chemical biosynthesis.</title>
        <authorList>
            <person name="Jiao Y."/>
        </authorList>
    </citation>
    <scope>NUCLEOTIDE SEQUENCE [LARGE SCALE GENOMIC DNA]</scope>
    <source>
        <strain evidence="3">IBCAS-2021</strain>
        <tissue evidence="3">Leaf</tissue>
    </source>
</reference>
<keyword evidence="4" id="KW-1185">Reference proteome</keyword>
<comment type="caution">
    <text evidence="3">The sequence shown here is derived from an EMBL/GenBank/DDBJ whole genome shotgun (WGS) entry which is preliminary data.</text>
</comment>
<evidence type="ECO:0000313" key="4">
    <source>
        <dbReference type="Proteomes" id="UP000825729"/>
    </source>
</evidence>